<evidence type="ECO:0000313" key="1">
    <source>
        <dbReference type="EMBL" id="SFB91416.1"/>
    </source>
</evidence>
<reference evidence="3" key="2">
    <citation type="submission" date="2016-10" db="EMBL/GenBank/DDBJ databases">
        <authorList>
            <person name="Varghese N."/>
            <person name="Submissions S."/>
        </authorList>
    </citation>
    <scope>NUCLEOTIDE SEQUENCE [LARGE SCALE GENOMIC DNA]</scope>
    <source>
        <strain evidence="3">DSM 13078</strain>
    </source>
</reference>
<keyword evidence="3" id="KW-1185">Reference proteome</keyword>
<protein>
    <submittedName>
        <fullName evidence="2">Uncharacterized protein</fullName>
    </submittedName>
</protein>
<accession>A0A1I1KIK0</accession>
<feature type="non-terminal residue" evidence="2">
    <location>
        <position position="1"/>
    </location>
</feature>
<name>A0A1I1KIK0_NATHA</name>
<evidence type="ECO:0000313" key="2">
    <source>
        <dbReference type="EMBL" id="SFC60082.1"/>
    </source>
</evidence>
<gene>
    <name evidence="1" type="ORF">SAMN05444422_1031</name>
    <name evidence="2" type="ORF">SAMN05444422_111130</name>
</gene>
<dbReference type="AlphaFoldDB" id="A0A1I1KIK0"/>
<proteinExistence type="predicted"/>
<dbReference type="Proteomes" id="UP000199161">
    <property type="component" value="Unassembled WGS sequence"/>
</dbReference>
<dbReference type="EMBL" id="FOKW01000003">
    <property type="protein sequence ID" value="SFB91416.1"/>
    <property type="molecule type" value="Genomic_DNA"/>
</dbReference>
<sequence length="25" mass="2863">AQKIHQERQILQEELATVMQPTAEA</sequence>
<reference evidence="2" key="1">
    <citation type="submission" date="2016-10" db="EMBL/GenBank/DDBJ databases">
        <authorList>
            <person name="de Groot N.N."/>
        </authorList>
    </citation>
    <scope>NUCLEOTIDE SEQUENCE [LARGE SCALE GENOMIC DNA]</scope>
    <source>
        <strain evidence="2">DSM 13078</strain>
    </source>
</reference>
<organism evidence="2 3">
    <name type="scientific">Natronobacterium haloterrestre</name>
    <name type="common">Halobiforma haloterrestris</name>
    <dbReference type="NCBI Taxonomy" id="148448"/>
    <lineage>
        <taxon>Archaea</taxon>
        <taxon>Methanobacteriati</taxon>
        <taxon>Methanobacteriota</taxon>
        <taxon>Stenosarchaea group</taxon>
        <taxon>Halobacteria</taxon>
        <taxon>Halobacteriales</taxon>
        <taxon>Natrialbaceae</taxon>
        <taxon>Natronobacterium</taxon>
    </lineage>
</organism>
<evidence type="ECO:0000313" key="3">
    <source>
        <dbReference type="Proteomes" id="UP000199161"/>
    </source>
</evidence>
<dbReference type="EMBL" id="FOKW01000011">
    <property type="protein sequence ID" value="SFC60082.1"/>
    <property type="molecule type" value="Genomic_DNA"/>
</dbReference>